<evidence type="ECO:0000313" key="4">
    <source>
        <dbReference type="EMBL" id="MCC3264715.1"/>
    </source>
</evidence>
<evidence type="ECO:0000313" key="5">
    <source>
        <dbReference type="Proteomes" id="UP001139168"/>
    </source>
</evidence>
<dbReference type="CDD" id="cd03230">
    <property type="entry name" value="ABC_DR_subfamily_A"/>
    <property type="match status" value="1"/>
</dbReference>
<organism evidence="4 5">
    <name type="scientific">Arthrobacter gengyunqii</name>
    <dbReference type="NCBI Taxonomy" id="2886940"/>
    <lineage>
        <taxon>Bacteria</taxon>
        <taxon>Bacillati</taxon>
        <taxon>Actinomycetota</taxon>
        <taxon>Actinomycetes</taxon>
        <taxon>Micrococcales</taxon>
        <taxon>Micrococcaceae</taxon>
        <taxon>Arthrobacter</taxon>
    </lineage>
</organism>
<feature type="domain" description="ABC transporter" evidence="3">
    <location>
        <begin position="5"/>
        <end position="230"/>
    </location>
</feature>
<name>A0ABS8GDM5_9MICC</name>
<dbReference type="PROSITE" id="PS50893">
    <property type="entry name" value="ABC_TRANSPORTER_2"/>
    <property type="match status" value="1"/>
</dbReference>
<dbReference type="InterPro" id="IPR027417">
    <property type="entry name" value="P-loop_NTPase"/>
</dbReference>
<dbReference type="EMBL" id="JAJFZQ010000001">
    <property type="protein sequence ID" value="MCC3264715.1"/>
    <property type="molecule type" value="Genomic_DNA"/>
</dbReference>
<reference evidence="4" key="1">
    <citation type="submission" date="2021-10" db="EMBL/GenBank/DDBJ databases">
        <title>Novel species in genus Arthrobacter.</title>
        <authorList>
            <person name="Liu Y."/>
        </authorList>
    </citation>
    <scope>NUCLEOTIDE SEQUENCE</scope>
    <source>
        <strain evidence="4">Zg-Y786</strain>
    </source>
</reference>
<dbReference type="Pfam" id="PF00005">
    <property type="entry name" value="ABC_tran"/>
    <property type="match status" value="1"/>
</dbReference>
<dbReference type="RefSeq" id="WP_227889558.1">
    <property type="nucleotide sequence ID" value="NZ_JAJFZQ010000001.1"/>
</dbReference>
<dbReference type="InterPro" id="IPR003439">
    <property type="entry name" value="ABC_transporter-like_ATP-bd"/>
</dbReference>
<keyword evidence="1" id="KW-0547">Nucleotide-binding</keyword>
<dbReference type="Gene3D" id="3.40.50.300">
    <property type="entry name" value="P-loop containing nucleotide triphosphate hydrolases"/>
    <property type="match status" value="1"/>
</dbReference>
<dbReference type="InterPro" id="IPR003593">
    <property type="entry name" value="AAA+_ATPase"/>
</dbReference>
<protein>
    <submittedName>
        <fullName evidence="4">ABC transporter ATP-binding protein</fullName>
    </submittedName>
</protein>
<evidence type="ECO:0000259" key="3">
    <source>
        <dbReference type="PROSITE" id="PS50893"/>
    </source>
</evidence>
<dbReference type="SUPFAM" id="SSF52540">
    <property type="entry name" value="P-loop containing nucleoside triphosphate hydrolases"/>
    <property type="match status" value="1"/>
</dbReference>
<comment type="caution">
    <text evidence="4">The sequence shown here is derived from an EMBL/GenBank/DDBJ whole genome shotgun (WGS) entry which is preliminary data.</text>
</comment>
<evidence type="ECO:0000256" key="1">
    <source>
        <dbReference type="ARBA" id="ARBA00022741"/>
    </source>
</evidence>
<dbReference type="Proteomes" id="UP001139168">
    <property type="component" value="Unassembled WGS sequence"/>
</dbReference>
<gene>
    <name evidence="4" type="ORF">LJ752_01475</name>
</gene>
<accession>A0ABS8GDM5</accession>
<dbReference type="GO" id="GO:0005524">
    <property type="term" value="F:ATP binding"/>
    <property type="evidence" value="ECO:0007669"/>
    <property type="project" value="UniProtKB-KW"/>
</dbReference>
<evidence type="ECO:0000256" key="2">
    <source>
        <dbReference type="ARBA" id="ARBA00022840"/>
    </source>
</evidence>
<proteinExistence type="predicted"/>
<keyword evidence="2 4" id="KW-0067">ATP-binding</keyword>
<dbReference type="PANTHER" id="PTHR43158">
    <property type="entry name" value="SKFA PEPTIDE EXPORT ATP-BINDING PROTEIN SKFE"/>
    <property type="match status" value="1"/>
</dbReference>
<keyword evidence="5" id="KW-1185">Reference proteome</keyword>
<dbReference type="PANTHER" id="PTHR43158:SF5">
    <property type="entry name" value="ABC TRANSPORTER, ATP-BINDING PROTEIN"/>
    <property type="match status" value="1"/>
</dbReference>
<sequence length="303" mass="32507">MTHAIDIRSMSRVFGRSTALEDITLTVPEGSICGLLGRNGAGKTTLMSILAGQDRPSSGTVEVFGQNPFENEAALSRISFVRDNQRYPDGYRLHHVLRIAPEFAPNWNADVAAELVEGFRIPGKTPISKMSRGQLSSVAIVLALASRAPLTLLDEPYLGLDVTARGLFHNMLLRDYTEHPRTVVLSTHLIEESEALFDRVLIVDRGRVRADCGSEETSSLAFTVSGPTEAVERFSEGRTLLASHTVGSLKSATVRGTADADVRAQAQTLGASVSPATLQELVAGFGSDAAAPEPVRIRKGARA</sequence>
<dbReference type="SMART" id="SM00382">
    <property type="entry name" value="AAA"/>
    <property type="match status" value="1"/>
</dbReference>